<gene>
    <name evidence="1" type="ORF">ENUP19_0046G0028</name>
    <name evidence="2" type="ORF">ENUP19_0173G0023</name>
</gene>
<organism evidence="1 3">
    <name type="scientific">Entamoeba nuttalli</name>
    <dbReference type="NCBI Taxonomy" id="412467"/>
    <lineage>
        <taxon>Eukaryota</taxon>
        <taxon>Amoebozoa</taxon>
        <taxon>Evosea</taxon>
        <taxon>Archamoebae</taxon>
        <taxon>Mastigamoebida</taxon>
        <taxon>Entamoebidae</taxon>
        <taxon>Entamoeba</taxon>
    </lineage>
</organism>
<protein>
    <recommendedName>
        <fullName evidence="4">EcoEI R protein C-terminal domain-containing protein</fullName>
    </recommendedName>
</protein>
<reference evidence="1" key="2">
    <citation type="submission" date="2024-08" db="EMBL/GenBank/DDBJ databases">
        <title>Draft genome assembly of Entamoeba nuttalli using a combination of long-read and short-read sequencing data.</title>
        <authorList>
            <person name="Tanaka M."/>
            <person name="Tachibana H."/>
        </authorList>
    </citation>
    <scope>NUCLEOTIDE SEQUENCE</scope>
    <source>
        <strain evidence="1">P19-061405</strain>
    </source>
</reference>
<accession>A0ABQ0DAK6</accession>
<evidence type="ECO:0008006" key="4">
    <source>
        <dbReference type="Google" id="ProtNLM"/>
    </source>
</evidence>
<proteinExistence type="predicted"/>
<dbReference type="Proteomes" id="UP001628156">
    <property type="component" value="Unassembled WGS sequence"/>
</dbReference>
<keyword evidence="3" id="KW-1185">Reference proteome</keyword>
<name>A0ABQ0DAK6_9EUKA</name>
<dbReference type="Gene3D" id="1.10.8.10">
    <property type="entry name" value="DNA helicase RuvA subunit, C-terminal domain"/>
    <property type="match status" value="1"/>
</dbReference>
<reference evidence="1 3" key="1">
    <citation type="journal article" date="2019" name="PLoS Negl. Trop. Dis.">
        <title>Whole genome sequencing of Entamoeba nuttalli reveals mammalian host-related molecular signatures and a novel octapeptide-repeat surface protein.</title>
        <authorList>
            <person name="Tanaka M."/>
            <person name="Makiuchi T."/>
            <person name="Komiyama T."/>
            <person name="Shiina T."/>
            <person name="Osaki K."/>
            <person name="Tachibana H."/>
        </authorList>
    </citation>
    <scope>NUCLEOTIDE SEQUENCE [LARGE SCALE GENOMIC DNA]</scope>
    <source>
        <strain evidence="1 3">P19-061405</strain>
    </source>
</reference>
<comment type="caution">
    <text evidence="1">The sequence shown here is derived from an EMBL/GenBank/DDBJ whole genome shotgun (WGS) entry which is preliminary data.</text>
</comment>
<evidence type="ECO:0000313" key="1">
    <source>
        <dbReference type="EMBL" id="GAB1219882.1"/>
    </source>
</evidence>
<evidence type="ECO:0000313" key="3">
    <source>
        <dbReference type="Proteomes" id="UP001628156"/>
    </source>
</evidence>
<dbReference type="EMBL" id="BAAFRS010000173">
    <property type="protein sequence ID" value="GAB1224118.1"/>
    <property type="molecule type" value="Genomic_DNA"/>
</dbReference>
<dbReference type="EMBL" id="BAAFRS010000046">
    <property type="protein sequence ID" value="GAB1219882.1"/>
    <property type="molecule type" value="Genomic_DNA"/>
</dbReference>
<sequence>MPRRLKPKIDNESIETFIKTTGASAKVAEFYLKQYPDISDAINAFFDSPIDLTNMKPSKTKTKQKRNTQSAQIIKDTFNKYQVNGVLRDDGLSSFLKELGMSEDGYINYVLSYAGNTKSFAIFKEDNIEAIIKKIPFTGKYSEDVKEFYEETIPKEYHRFLMFVHSQLKAMIYELNKENNCLEKITEKELNKSFCISQEGRVELIDMVNDVLNDILPDSMSNSPVNKLFWDFVKTVKKRLSVTKDEFSFIVDFLKEFPTVSSMKLSQEQIEEKLYLPQLYQDFLEYINKPQDKENH</sequence>
<evidence type="ECO:0000313" key="2">
    <source>
        <dbReference type="EMBL" id="GAB1224118.1"/>
    </source>
</evidence>